<evidence type="ECO:0000313" key="2">
    <source>
        <dbReference type="Proteomes" id="UP000683925"/>
    </source>
</evidence>
<evidence type="ECO:0000313" key="1">
    <source>
        <dbReference type="EMBL" id="CAD8150505.1"/>
    </source>
</evidence>
<dbReference type="OMA" id="ESQNICI"/>
<proteinExistence type="predicted"/>
<keyword evidence="2" id="KW-1185">Reference proteome</keyword>
<sequence>MQFESQNICIVKELQAKIQKHPSKADSLINNIIISNNNQFVCCIFLYEKYKEYYNATVIDLKTNQIVFEHDDDADTFSIQFTPDSKFIFFLGEQDYIIFDIQTNQQYKLKFITFEAYKQLKLSFTEDSNYKLMQTNGTLETSHILGDQSEVYQVNSETFDWRFVQNKDAYLSTLQMIRQQKLICLKVFRKKNTKLKVVKQFLLSFEPKYFQKIKAKIWNVNNLVVVQHHFGVRVYNLHKNKLIRNLKYQTKAKPIRTFQHLEKNKGYVIFSYDIFVAESLSIAFMQFLPTVEYQSPNPFKKIYLFLGQNSALISQDIESDTWQQITFGSEEQE</sequence>
<comment type="caution">
    <text evidence="1">The sequence shown here is derived from an EMBL/GenBank/DDBJ whole genome shotgun (WGS) entry which is preliminary data.</text>
</comment>
<name>A0A8S1TBA5_PAROT</name>
<organism evidence="1 2">
    <name type="scientific">Paramecium octaurelia</name>
    <dbReference type="NCBI Taxonomy" id="43137"/>
    <lineage>
        <taxon>Eukaryota</taxon>
        <taxon>Sar</taxon>
        <taxon>Alveolata</taxon>
        <taxon>Ciliophora</taxon>
        <taxon>Intramacronucleata</taxon>
        <taxon>Oligohymenophorea</taxon>
        <taxon>Peniculida</taxon>
        <taxon>Parameciidae</taxon>
        <taxon>Paramecium</taxon>
    </lineage>
</organism>
<dbReference type="AlphaFoldDB" id="A0A8S1TBA5"/>
<accession>A0A8S1TBA5</accession>
<dbReference type="EMBL" id="CAJJDP010000023">
    <property type="protein sequence ID" value="CAD8150505.1"/>
    <property type="molecule type" value="Genomic_DNA"/>
</dbReference>
<gene>
    <name evidence="1" type="ORF">POCTA_138.1.T0230367</name>
</gene>
<reference evidence="1" key="1">
    <citation type="submission" date="2021-01" db="EMBL/GenBank/DDBJ databases">
        <authorList>
            <consortium name="Genoscope - CEA"/>
            <person name="William W."/>
        </authorList>
    </citation>
    <scope>NUCLEOTIDE SEQUENCE</scope>
</reference>
<protein>
    <submittedName>
        <fullName evidence="1">Uncharacterized protein</fullName>
    </submittedName>
</protein>
<dbReference type="OrthoDB" id="301371at2759"/>
<dbReference type="Proteomes" id="UP000683925">
    <property type="component" value="Unassembled WGS sequence"/>
</dbReference>